<evidence type="ECO:0000256" key="3">
    <source>
        <dbReference type="ARBA" id="ARBA00022475"/>
    </source>
</evidence>
<keyword evidence="3" id="KW-1003">Cell membrane</keyword>
<dbReference type="Pfam" id="PF07690">
    <property type="entry name" value="MFS_1"/>
    <property type="match status" value="1"/>
</dbReference>
<feature type="transmembrane region" description="Helical" evidence="7">
    <location>
        <begin position="241"/>
        <end position="263"/>
    </location>
</feature>
<evidence type="ECO:0000256" key="1">
    <source>
        <dbReference type="ARBA" id="ARBA00004651"/>
    </source>
</evidence>
<feature type="transmembrane region" description="Helical" evidence="7">
    <location>
        <begin position="158"/>
        <end position="183"/>
    </location>
</feature>
<feature type="transmembrane region" description="Helical" evidence="7">
    <location>
        <begin position="204"/>
        <end position="229"/>
    </location>
</feature>
<evidence type="ECO:0000256" key="2">
    <source>
        <dbReference type="ARBA" id="ARBA00022448"/>
    </source>
</evidence>
<dbReference type="InterPro" id="IPR020846">
    <property type="entry name" value="MFS_dom"/>
</dbReference>
<dbReference type="InterPro" id="IPR011701">
    <property type="entry name" value="MFS"/>
</dbReference>
<keyword evidence="2" id="KW-0813">Transport</keyword>
<dbReference type="RefSeq" id="WP_285662773.1">
    <property type="nucleotide sequence ID" value="NZ_BSTX01000001.1"/>
</dbReference>
<dbReference type="GO" id="GO:0022857">
    <property type="term" value="F:transmembrane transporter activity"/>
    <property type="evidence" value="ECO:0007669"/>
    <property type="project" value="InterPro"/>
</dbReference>
<dbReference type="PANTHER" id="PTHR23517:SF2">
    <property type="entry name" value="MULTIDRUG RESISTANCE PROTEIN MDTH"/>
    <property type="match status" value="1"/>
</dbReference>
<dbReference type="GO" id="GO:0005886">
    <property type="term" value="C:plasma membrane"/>
    <property type="evidence" value="ECO:0007669"/>
    <property type="project" value="UniProtKB-SubCell"/>
</dbReference>
<protein>
    <submittedName>
        <fullName evidence="9">MFS transporter</fullName>
    </submittedName>
</protein>
<proteinExistence type="predicted"/>
<dbReference type="PROSITE" id="PS50850">
    <property type="entry name" value="MFS"/>
    <property type="match status" value="2"/>
</dbReference>
<dbReference type="EMBL" id="BSTX01000001">
    <property type="protein sequence ID" value="GLZ77678.1"/>
    <property type="molecule type" value="Genomic_DNA"/>
</dbReference>
<evidence type="ECO:0000259" key="8">
    <source>
        <dbReference type="PROSITE" id="PS50850"/>
    </source>
</evidence>
<sequence length="399" mass="41205">MRPTHRFIAATTVDALGNGLYVPFSLLFFHNLTGLSLLSVGAGMTAAGFIALLLTPVAGMLIDKIGARKILQAGFVLRLAAFAAFPFITGFTMFLVVSIAVAIGQQSAAPAQTALVAEMTGGDGRDKLLALNRSIVNGSMGAAGILAGLLMAFSGDTAYVVMAVANAVSFGLAAVLIHGLGGVRPVTGARQKAGFKVVLKDRPYLGITGANLLIALSYVAMAAGMPVYLTRDLGVPQAMSGMVFAINTAMVALLGVPVARLVLRARRTRAAALGAAIFAGSFVLFAALQLLHTGVVAGVLVAAVVYTGAELIHSAPAQGISVQTPPDHLRGRYLATYQLSWSIARAVAPLLITFLLGLGSWQLWAGLGAAALLGALLLLKLERILPREAVHPVKYVTAA</sequence>
<comment type="caution">
    <text evidence="9">The sequence shown here is derived from an EMBL/GenBank/DDBJ whole genome shotgun (WGS) entry which is preliminary data.</text>
</comment>
<organism evidence="9 10">
    <name type="scientific">Actinorhabdospora filicis</name>
    <dbReference type="NCBI Taxonomy" id="1785913"/>
    <lineage>
        <taxon>Bacteria</taxon>
        <taxon>Bacillati</taxon>
        <taxon>Actinomycetota</taxon>
        <taxon>Actinomycetes</taxon>
        <taxon>Micromonosporales</taxon>
        <taxon>Micromonosporaceae</taxon>
        <taxon>Actinorhabdospora</taxon>
    </lineage>
</organism>
<keyword evidence="5 7" id="KW-1133">Transmembrane helix</keyword>
<keyword evidence="10" id="KW-1185">Reference proteome</keyword>
<evidence type="ECO:0000256" key="7">
    <source>
        <dbReference type="SAM" id="Phobius"/>
    </source>
</evidence>
<feature type="transmembrane region" description="Helical" evidence="7">
    <location>
        <begin position="75"/>
        <end position="103"/>
    </location>
</feature>
<dbReference type="AlphaFoldDB" id="A0A9W6W961"/>
<gene>
    <name evidence="9" type="ORF">Afil01_24850</name>
</gene>
<dbReference type="Gene3D" id="1.20.1250.20">
    <property type="entry name" value="MFS general substrate transporter like domains"/>
    <property type="match status" value="1"/>
</dbReference>
<keyword evidence="4 7" id="KW-0812">Transmembrane</keyword>
<feature type="domain" description="Major facilitator superfamily (MFS) profile" evidence="8">
    <location>
        <begin position="1"/>
        <end position="181"/>
    </location>
</feature>
<comment type="subcellular location">
    <subcellularLocation>
        <location evidence="1">Cell membrane</location>
        <topology evidence="1">Multi-pass membrane protein</topology>
    </subcellularLocation>
</comment>
<dbReference type="PANTHER" id="PTHR23517">
    <property type="entry name" value="RESISTANCE PROTEIN MDTM, PUTATIVE-RELATED-RELATED"/>
    <property type="match status" value="1"/>
</dbReference>
<accession>A0A9W6W961</accession>
<evidence type="ECO:0000256" key="4">
    <source>
        <dbReference type="ARBA" id="ARBA00022692"/>
    </source>
</evidence>
<evidence type="ECO:0000256" key="6">
    <source>
        <dbReference type="ARBA" id="ARBA00023136"/>
    </source>
</evidence>
<name>A0A9W6W961_9ACTN</name>
<dbReference type="InterPro" id="IPR050171">
    <property type="entry name" value="MFS_Transporters"/>
</dbReference>
<feature type="transmembrane region" description="Helical" evidence="7">
    <location>
        <begin position="7"/>
        <end position="29"/>
    </location>
</feature>
<keyword evidence="6 7" id="KW-0472">Membrane</keyword>
<evidence type="ECO:0000256" key="5">
    <source>
        <dbReference type="ARBA" id="ARBA00022989"/>
    </source>
</evidence>
<evidence type="ECO:0000313" key="9">
    <source>
        <dbReference type="EMBL" id="GLZ77678.1"/>
    </source>
</evidence>
<feature type="transmembrane region" description="Helical" evidence="7">
    <location>
        <begin position="35"/>
        <end position="54"/>
    </location>
</feature>
<feature type="domain" description="Major facilitator superfamily (MFS) profile" evidence="8">
    <location>
        <begin position="203"/>
        <end position="399"/>
    </location>
</feature>
<dbReference type="InterPro" id="IPR036259">
    <property type="entry name" value="MFS_trans_sf"/>
</dbReference>
<evidence type="ECO:0000313" key="10">
    <source>
        <dbReference type="Proteomes" id="UP001165079"/>
    </source>
</evidence>
<reference evidence="9" key="1">
    <citation type="submission" date="2023-03" db="EMBL/GenBank/DDBJ databases">
        <title>Actinorhabdospora filicis NBRC 111898.</title>
        <authorList>
            <person name="Ichikawa N."/>
            <person name="Sato H."/>
            <person name="Tonouchi N."/>
        </authorList>
    </citation>
    <scope>NUCLEOTIDE SEQUENCE</scope>
    <source>
        <strain evidence="9">NBRC 111898</strain>
    </source>
</reference>
<feature type="transmembrane region" description="Helical" evidence="7">
    <location>
        <begin position="361"/>
        <end position="379"/>
    </location>
</feature>
<dbReference type="Proteomes" id="UP001165079">
    <property type="component" value="Unassembled WGS sequence"/>
</dbReference>
<dbReference type="SUPFAM" id="SSF103473">
    <property type="entry name" value="MFS general substrate transporter"/>
    <property type="match status" value="1"/>
</dbReference>
<feature type="transmembrane region" description="Helical" evidence="7">
    <location>
        <begin position="270"/>
        <end position="288"/>
    </location>
</feature>